<feature type="signal peptide" evidence="2">
    <location>
        <begin position="1"/>
        <end position="24"/>
    </location>
</feature>
<organism evidence="3 5">
    <name type="scientific">Medicago truncatula</name>
    <name type="common">Barrel medic</name>
    <name type="synonym">Medicago tribuloides</name>
    <dbReference type="NCBI Taxonomy" id="3880"/>
    <lineage>
        <taxon>Eukaryota</taxon>
        <taxon>Viridiplantae</taxon>
        <taxon>Streptophyta</taxon>
        <taxon>Embryophyta</taxon>
        <taxon>Tracheophyta</taxon>
        <taxon>Spermatophyta</taxon>
        <taxon>Magnoliopsida</taxon>
        <taxon>eudicotyledons</taxon>
        <taxon>Gunneridae</taxon>
        <taxon>Pentapetalae</taxon>
        <taxon>rosids</taxon>
        <taxon>fabids</taxon>
        <taxon>Fabales</taxon>
        <taxon>Fabaceae</taxon>
        <taxon>Papilionoideae</taxon>
        <taxon>50 kb inversion clade</taxon>
        <taxon>NPAAA clade</taxon>
        <taxon>Hologalegina</taxon>
        <taxon>IRL clade</taxon>
        <taxon>Trifolieae</taxon>
        <taxon>Medicago</taxon>
    </lineage>
</organism>
<evidence type="ECO:0000256" key="2">
    <source>
        <dbReference type="SAM" id="SignalP"/>
    </source>
</evidence>
<feature type="region of interest" description="Disordered" evidence="1">
    <location>
        <begin position="53"/>
        <end position="72"/>
    </location>
</feature>
<dbReference type="HOGENOM" id="CLU_2725944_0_0_1"/>
<protein>
    <recommendedName>
        <fullName evidence="6">Transmembrane protein</fullName>
    </recommendedName>
</protein>
<name>A0A072V6L8_MEDTR</name>
<dbReference type="EMBL" id="CM001218">
    <property type="protein sequence ID" value="KEH37457.1"/>
    <property type="molecule type" value="Genomic_DNA"/>
</dbReference>
<dbReference type="Proteomes" id="UP000002051">
    <property type="component" value="Chromosome 2"/>
</dbReference>
<dbReference type="AlphaFoldDB" id="A0A072V6L8"/>
<evidence type="ECO:0008006" key="6">
    <source>
        <dbReference type="Google" id="ProtNLM"/>
    </source>
</evidence>
<keyword evidence="2" id="KW-0732">Signal</keyword>
<feature type="chain" id="PRO_5014500333" description="Transmembrane protein" evidence="2">
    <location>
        <begin position="25"/>
        <end position="72"/>
    </location>
</feature>
<evidence type="ECO:0000256" key="1">
    <source>
        <dbReference type="SAM" id="MobiDB-lite"/>
    </source>
</evidence>
<dbReference type="EnsemblPlants" id="KEH37457">
    <property type="protein sequence ID" value="KEH37457"/>
    <property type="gene ID" value="MTR_2g438830"/>
</dbReference>
<sequence length="72" mass="7810">MSPYLSIELTSALVVCLLSPLSQPSPSSVLEQNCTGPKATQVISIGLGRTMERKRNSEHLKKTAPEAEMLLK</sequence>
<gene>
    <name evidence="3" type="ordered locus">MTR_2g438830</name>
</gene>
<evidence type="ECO:0000313" key="5">
    <source>
        <dbReference type="Proteomes" id="UP000002051"/>
    </source>
</evidence>
<evidence type="ECO:0000313" key="4">
    <source>
        <dbReference type="EnsemblPlants" id="KEH37457"/>
    </source>
</evidence>
<keyword evidence="5" id="KW-1185">Reference proteome</keyword>
<reference evidence="3 5" key="2">
    <citation type="journal article" date="2014" name="BMC Genomics">
        <title>An improved genome release (version Mt4.0) for the model legume Medicago truncatula.</title>
        <authorList>
            <person name="Tang H."/>
            <person name="Krishnakumar V."/>
            <person name="Bidwell S."/>
            <person name="Rosen B."/>
            <person name="Chan A."/>
            <person name="Zhou S."/>
            <person name="Gentzbittel L."/>
            <person name="Childs K.L."/>
            <person name="Yandell M."/>
            <person name="Gundlach H."/>
            <person name="Mayer K.F."/>
            <person name="Schwartz D.C."/>
            <person name="Town C.D."/>
        </authorList>
    </citation>
    <scope>GENOME REANNOTATION</scope>
    <source>
        <strain evidence="3">A17</strain>
        <strain evidence="4 5">cv. Jemalong A17</strain>
    </source>
</reference>
<reference evidence="3 5" key="1">
    <citation type="journal article" date="2011" name="Nature">
        <title>The Medicago genome provides insight into the evolution of rhizobial symbioses.</title>
        <authorList>
            <person name="Young N.D."/>
            <person name="Debelle F."/>
            <person name="Oldroyd G.E."/>
            <person name="Geurts R."/>
            <person name="Cannon S.B."/>
            <person name="Udvardi M.K."/>
            <person name="Benedito V.A."/>
            <person name="Mayer K.F."/>
            <person name="Gouzy J."/>
            <person name="Schoof H."/>
            <person name="Van de Peer Y."/>
            <person name="Proost S."/>
            <person name="Cook D.R."/>
            <person name="Meyers B.C."/>
            <person name="Spannagl M."/>
            <person name="Cheung F."/>
            <person name="De Mita S."/>
            <person name="Krishnakumar V."/>
            <person name="Gundlach H."/>
            <person name="Zhou S."/>
            <person name="Mudge J."/>
            <person name="Bharti A.K."/>
            <person name="Murray J.D."/>
            <person name="Naoumkina M.A."/>
            <person name="Rosen B."/>
            <person name="Silverstein K.A."/>
            <person name="Tang H."/>
            <person name="Rombauts S."/>
            <person name="Zhao P.X."/>
            <person name="Zhou P."/>
            <person name="Barbe V."/>
            <person name="Bardou P."/>
            <person name="Bechner M."/>
            <person name="Bellec A."/>
            <person name="Berger A."/>
            <person name="Berges H."/>
            <person name="Bidwell S."/>
            <person name="Bisseling T."/>
            <person name="Choisne N."/>
            <person name="Couloux A."/>
            <person name="Denny R."/>
            <person name="Deshpande S."/>
            <person name="Dai X."/>
            <person name="Doyle J.J."/>
            <person name="Dudez A.M."/>
            <person name="Farmer A.D."/>
            <person name="Fouteau S."/>
            <person name="Franken C."/>
            <person name="Gibelin C."/>
            <person name="Gish J."/>
            <person name="Goldstein S."/>
            <person name="Gonzalez A.J."/>
            <person name="Green P.J."/>
            <person name="Hallab A."/>
            <person name="Hartog M."/>
            <person name="Hua A."/>
            <person name="Humphray S.J."/>
            <person name="Jeong D.H."/>
            <person name="Jing Y."/>
            <person name="Jocker A."/>
            <person name="Kenton S.M."/>
            <person name="Kim D.J."/>
            <person name="Klee K."/>
            <person name="Lai H."/>
            <person name="Lang C."/>
            <person name="Lin S."/>
            <person name="Macmil S.L."/>
            <person name="Magdelenat G."/>
            <person name="Matthews L."/>
            <person name="McCorrison J."/>
            <person name="Monaghan E.L."/>
            <person name="Mun J.H."/>
            <person name="Najar F.Z."/>
            <person name="Nicholson C."/>
            <person name="Noirot C."/>
            <person name="O'Bleness M."/>
            <person name="Paule C.R."/>
            <person name="Poulain J."/>
            <person name="Prion F."/>
            <person name="Qin B."/>
            <person name="Qu C."/>
            <person name="Retzel E.F."/>
            <person name="Riddle C."/>
            <person name="Sallet E."/>
            <person name="Samain S."/>
            <person name="Samson N."/>
            <person name="Sanders I."/>
            <person name="Saurat O."/>
            <person name="Scarpelli C."/>
            <person name="Schiex T."/>
            <person name="Segurens B."/>
            <person name="Severin A.J."/>
            <person name="Sherrier D.J."/>
            <person name="Shi R."/>
            <person name="Sims S."/>
            <person name="Singer S.R."/>
            <person name="Sinharoy S."/>
            <person name="Sterck L."/>
            <person name="Viollet A."/>
            <person name="Wang B.B."/>
            <person name="Wang K."/>
            <person name="Wang M."/>
            <person name="Wang X."/>
            <person name="Warfsmann J."/>
            <person name="Weissenbach J."/>
            <person name="White D.D."/>
            <person name="White J.D."/>
            <person name="Wiley G.B."/>
            <person name="Wincker P."/>
            <person name="Xing Y."/>
            <person name="Yang L."/>
            <person name="Yao Z."/>
            <person name="Ying F."/>
            <person name="Zhai J."/>
            <person name="Zhou L."/>
            <person name="Zuber A."/>
            <person name="Denarie J."/>
            <person name="Dixon R.A."/>
            <person name="May G.D."/>
            <person name="Schwartz D.C."/>
            <person name="Rogers J."/>
            <person name="Quetier F."/>
            <person name="Town C.D."/>
            <person name="Roe B.A."/>
        </authorList>
    </citation>
    <scope>NUCLEOTIDE SEQUENCE [LARGE SCALE GENOMIC DNA]</scope>
    <source>
        <strain evidence="3">A17</strain>
        <strain evidence="4 5">cv. Jemalong A17</strain>
    </source>
</reference>
<evidence type="ECO:0000313" key="3">
    <source>
        <dbReference type="EMBL" id="KEH37457.1"/>
    </source>
</evidence>
<proteinExistence type="predicted"/>
<accession>A0A072V6L8</accession>
<reference evidence="4" key="3">
    <citation type="submission" date="2015-04" db="UniProtKB">
        <authorList>
            <consortium name="EnsemblPlants"/>
        </authorList>
    </citation>
    <scope>IDENTIFICATION</scope>
    <source>
        <strain evidence="4">cv. Jemalong A17</strain>
    </source>
</reference>